<dbReference type="AlphaFoldDB" id="A0AA37M6W4"/>
<dbReference type="Gene3D" id="3.10.310.30">
    <property type="match status" value="1"/>
</dbReference>
<dbReference type="InterPro" id="IPR001667">
    <property type="entry name" value="DDH_dom"/>
</dbReference>
<dbReference type="InterPro" id="IPR004610">
    <property type="entry name" value="RecJ"/>
</dbReference>
<dbReference type="Gene3D" id="3.90.1640.30">
    <property type="match status" value="1"/>
</dbReference>
<dbReference type="Pfam" id="PF17768">
    <property type="entry name" value="RecJ_OB"/>
    <property type="match status" value="1"/>
</dbReference>
<evidence type="ECO:0000259" key="9">
    <source>
        <dbReference type="Pfam" id="PF17768"/>
    </source>
</evidence>
<dbReference type="GO" id="GO:0006281">
    <property type="term" value="P:DNA repair"/>
    <property type="evidence" value="ECO:0007669"/>
    <property type="project" value="InterPro"/>
</dbReference>
<name>A0AA37M6W4_9HYPH</name>
<comment type="caution">
    <text evidence="10">The sequence shown here is derived from an EMBL/GenBank/DDBJ whole genome shotgun (WGS) entry which is preliminary data.</text>
</comment>
<keyword evidence="3" id="KW-0540">Nuclease</keyword>
<dbReference type="Pfam" id="PF01368">
    <property type="entry name" value="DHH"/>
    <property type="match status" value="1"/>
</dbReference>
<feature type="domain" description="DHHA1" evidence="8">
    <location>
        <begin position="425"/>
        <end position="518"/>
    </location>
</feature>
<dbReference type="InterPro" id="IPR041122">
    <property type="entry name" value="RecJ_OB"/>
</dbReference>
<feature type="domain" description="DDH" evidence="7">
    <location>
        <begin position="153"/>
        <end position="303"/>
    </location>
</feature>
<dbReference type="GO" id="GO:0003676">
    <property type="term" value="F:nucleic acid binding"/>
    <property type="evidence" value="ECO:0007669"/>
    <property type="project" value="InterPro"/>
</dbReference>
<comment type="similarity">
    <text evidence="1">Belongs to the RecJ family.</text>
</comment>
<feature type="region of interest" description="Disordered" evidence="6">
    <location>
        <begin position="1"/>
        <end position="35"/>
    </location>
</feature>
<evidence type="ECO:0000256" key="5">
    <source>
        <dbReference type="ARBA" id="ARBA00022839"/>
    </source>
</evidence>
<evidence type="ECO:0000256" key="4">
    <source>
        <dbReference type="ARBA" id="ARBA00022801"/>
    </source>
</evidence>
<dbReference type="EMBL" id="BPQJ01000040">
    <property type="protein sequence ID" value="GJD65438.1"/>
    <property type="molecule type" value="Genomic_DNA"/>
</dbReference>
<dbReference type="PANTHER" id="PTHR30255:SF2">
    <property type="entry name" value="SINGLE-STRANDED-DNA-SPECIFIC EXONUCLEASE RECJ"/>
    <property type="match status" value="1"/>
</dbReference>
<dbReference type="NCBIfam" id="TIGR00644">
    <property type="entry name" value="recJ"/>
    <property type="match status" value="1"/>
</dbReference>
<dbReference type="InterPro" id="IPR038763">
    <property type="entry name" value="DHH_sf"/>
</dbReference>
<dbReference type="InterPro" id="IPR051673">
    <property type="entry name" value="SSDNA_exonuclease_RecJ"/>
</dbReference>
<dbReference type="InterPro" id="IPR003156">
    <property type="entry name" value="DHHA1_dom"/>
</dbReference>
<feature type="domain" description="RecJ OB" evidence="9">
    <location>
        <begin position="536"/>
        <end position="645"/>
    </location>
</feature>
<reference evidence="10" key="1">
    <citation type="journal article" date="2016" name="Front. Microbiol.">
        <title>Genome Sequence of the Piezophilic, Mesophilic Sulfate-Reducing Bacterium Desulfovibrio indicus J2T.</title>
        <authorList>
            <person name="Cao J."/>
            <person name="Maignien L."/>
            <person name="Shao Z."/>
            <person name="Alain K."/>
            <person name="Jebbar M."/>
        </authorList>
    </citation>
    <scope>NUCLEOTIDE SEQUENCE</scope>
    <source>
        <strain evidence="10">JCM 32048</strain>
    </source>
</reference>
<dbReference type="GO" id="GO:0008409">
    <property type="term" value="F:5'-3' exonuclease activity"/>
    <property type="evidence" value="ECO:0007669"/>
    <property type="project" value="InterPro"/>
</dbReference>
<evidence type="ECO:0000256" key="2">
    <source>
        <dbReference type="ARBA" id="ARBA00019841"/>
    </source>
</evidence>
<keyword evidence="11" id="KW-1185">Reference proteome</keyword>
<gene>
    <name evidence="10" type="primary">recJ</name>
    <name evidence="10" type="ORF">MPEAHAMD_5629</name>
</gene>
<reference evidence="10" key="2">
    <citation type="submission" date="2021-08" db="EMBL/GenBank/DDBJ databases">
        <authorList>
            <person name="Tani A."/>
            <person name="Ola A."/>
            <person name="Ogura Y."/>
            <person name="Katsura K."/>
            <person name="Hayashi T."/>
        </authorList>
    </citation>
    <scope>NUCLEOTIDE SEQUENCE</scope>
    <source>
        <strain evidence="10">JCM 32048</strain>
    </source>
</reference>
<dbReference type="SUPFAM" id="SSF64182">
    <property type="entry name" value="DHH phosphoesterases"/>
    <property type="match status" value="1"/>
</dbReference>
<evidence type="ECO:0000313" key="11">
    <source>
        <dbReference type="Proteomes" id="UP001055286"/>
    </source>
</evidence>
<accession>A0AA37M6W4</accession>
<evidence type="ECO:0000256" key="3">
    <source>
        <dbReference type="ARBA" id="ARBA00022722"/>
    </source>
</evidence>
<dbReference type="Proteomes" id="UP001055286">
    <property type="component" value="Unassembled WGS sequence"/>
</dbReference>
<sequence length="650" mass="67472">MPRFSHFQGPHPNPPHSAGQASGAGLPEGGITQPPGVARLRQRASANPATLPSVSTLLDLPRPLLDVHRSALGRPWHERCASAQAQSLAVAIAQGHGLPEVLARVLAGRGVDLHAVPGFLEPRLRDLLPDPAVLVDMEAAADRLAAAILKREKVAIFGDYDVDGAASAALLASALRDLGVPYRLHIPDRITEGYGPNAAAVRMLAEEGATLLVTVDCGTAGHEPLAEAARLGMDVVVLDHHGAPELLPPARAVVNPNRLDDLSGLGHLCAAGVVFLTLVALNRRLRRDGLTIPDLMAGLDLVALATVADVVPLHGLNRAFVRQGLAVMRGRGRLGLAALLDAAGLSEAPQAWHLGFLLGPRINAGGRIGDSTLGARLLLCEDPIEAAGIAAQLDTLNRERQAIEAAAVAEAEAEMGMRLERDPDQPVLVTGSPDWHPGVVGLIAARLKERFGRPAFAFALRQDGTATGSGRSIPGADLGRAVRACVEAGLAAKGGGHAMAAGVTLAALDLDRFREALAGDLAASVAEARLGEALLVDGLVSAGGVQPDLSDAVERAGPFGQGAPEPVFALARHRVADARVVGTGHVKAQLRGRDGVAVGAIAFRAAESPVGRLLLSHIGRDVHAAGTLSRDRWRGSDRVELRLCDVAEAD</sequence>
<evidence type="ECO:0000256" key="1">
    <source>
        <dbReference type="ARBA" id="ARBA00005915"/>
    </source>
</evidence>
<dbReference type="PANTHER" id="PTHR30255">
    <property type="entry name" value="SINGLE-STRANDED-DNA-SPECIFIC EXONUCLEASE RECJ"/>
    <property type="match status" value="1"/>
</dbReference>
<evidence type="ECO:0000256" key="6">
    <source>
        <dbReference type="SAM" id="MobiDB-lite"/>
    </source>
</evidence>
<evidence type="ECO:0000259" key="8">
    <source>
        <dbReference type="Pfam" id="PF02272"/>
    </source>
</evidence>
<organism evidence="10 11">
    <name type="scientific">Methylobacterium frigidaeris</name>
    <dbReference type="NCBI Taxonomy" id="2038277"/>
    <lineage>
        <taxon>Bacteria</taxon>
        <taxon>Pseudomonadati</taxon>
        <taxon>Pseudomonadota</taxon>
        <taxon>Alphaproteobacteria</taxon>
        <taxon>Hyphomicrobiales</taxon>
        <taxon>Methylobacteriaceae</taxon>
        <taxon>Methylobacterium</taxon>
    </lineage>
</organism>
<proteinExistence type="inferred from homology"/>
<evidence type="ECO:0000259" key="7">
    <source>
        <dbReference type="Pfam" id="PF01368"/>
    </source>
</evidence>
<dbReference type="Pfam" id="PF02272">
    <property type="entry name" value="DHHA1"/>
    <property type="match status" value="1"/>
</dbReference>
<keyword evidence="5 10" id="KW-0269">Exonuclease</keyword>
<keyword evidence="4" id="KW-0378">Hydrolase</keyword>
<protein>
    <recommendedName>
        <fullName evidence="2">Single-stranded-DNA-specific exonuclease RecJ</fullName>
    </recommendedName>
</protein>
<dbReference type="GO" id="GO:0006310">
    <property type="term" value="P:DNA recombination"/>
    <property type="evidence" value="ECO:0007669"/>
    <property type="project" value="InterPro"/>
</dbReference>
<evidence type="ECO:0000313" key="10">
    <source>
        <dbReference type="EMBL" id="GJD65438.1"/>
    </source>
</evidence>